<evidence type="ECO:0000313" key="5">
    <source>
        <dbReference type="Proteomes" id="UP000662466"/>
    </source>
</evidence>
<evidence type="ECO:0000256" key="2">
    <source>
        <dbReference type="PROSITE-ProRule" id="PRU00023"/>
    </source>
</evidence>
<dbReference type="PROSITE" id="PS50297">
    <property type="entry name" value="ANK_REP_REGION"/>
    <property type="match status" value="5"/>
</dbReference>
<keyword evidence="2" id="KW-0040">ANK repeat</keyword>
<dbReference type="InterPro" id="IPR002110">
    <property type="entry name" value="Ankyrin_rpt"/>
</dbReference>
<comment type="caution">
    <text evidence="4">The sequence shown here is derived from an EMBL/GenBank/DDBJ whole genome shotgun (WGS) entry which is preliminary data.</text>
</comment>
<evidence type="ECO:0000313" key="4">
    <source>
        <dbReference type="EMBL" id="KAF7170990.1"/>
    </source>
</evidence>
<dbReference type="Gene3D" id="3.40.50.300">
    <property type="entry name" value="P-loop containing nucleotide triphosphate hydrolases"/>
    <property type="match status" value="1"/>
</dbReference>
<gene>
    <name evidence="4" type="ORF">CNMCM6106_005510</name>
</gene>
<dbReference type="PRINTS" id="PR01415">
    <property type="entry name" value="ANKYRIN"/>
</dbReference>
<feature type="repeat" description="ANK" evidence="2">
    <location>
        <begin position="632"/>
        <end position="664"/>
    </location>
</feature>
<feature type="repeat" description="ANK" evidence="2">
    <location>
        <begin position="698"/>
        <end position="730"/>
    </location>
</feature>
<dbReference type="PANTHER" id="PTHR10039">
    <property type="entry name" value="AMELOGENIN"/>
    <property type="match status" value="1"/>
</dbReference>
<evidence type="ECO:0000259" key="3">
    <source>
        <dbReference type="PROSITE" id="PS00028"/>
    </source>
</evidence>
<dbReference type="InterPro" id="IPR056884">
    <property type="entry name" value="NPHP3-like_N"/>
</dbReference>
<feature type="repeat" description="ANK" evidence="2">
    <location>
        <begin position="665"/>
        <end position="697"/>
    </location>
</feature>
<dbReference type="InterPro" id="IPR027417">
    <property type="entry name" value="P-loop_NTPase"/>
</dbReference>
<reference evidence="4" key="1">
    <citation type="submission" date="2020-06" db="EMBL/GenBank/DDBJ databases">
        <title>Draft genome sequences of strains closely related to Aspergillus parafelis and Aspergillus hiratsukae.</title>
        <authorList>
            <person name="Dos Santos R.A.C."/>
            <person name="Rivero-Menendez O."/>
            <person name="Steenwyk J.L."/>
            <person name="Mead M.E."/>
            <person name="Goldman G.H."/>
            <person name="Alastruey-Izquierdo A."/>
            <person name="Rokas A."/>
        </authorList>
    </citation>
    <scope>NUCLEOTIDE SEQUENCE</scope>
    <source>
        <strain evidence="4">CNM-CM6106</strain>
    </source>
</reference>
<feature type="repeat" description="ANK" evidence="2">
    <location>
        <begin position="731"/>
        <end position="763"/>
    </location>
</feature>
<dbReference type="SMART" id="SM00248">
    <property type="entry name" value="ANK"/>
    <property type="match status" value="6"/>
</dbReference>
<keyword evidence="1" id="KW-0677">Repeat</keyword>
<dbReference type="PROSITE" id="PS00028">
    <property type="entry name" value="ZINC_FINGER_C2H2_1"/>
    <property type="match status" value="1"/>
</dbReference>
<dbReference type="InterPro" id="IPR013087">
    <property type="entry name" value="Znf_C2H2_type"/>
</dbReference>
<dbReference type="PANTHER" id="PTHR10039:SF15">
    <property type="entry name" value="NACHT DOMAIN-CONTAINING PROTEIN"/>
    <property type="match status" value="1"/>
</dbReference>
<dbReference type="PROSITE" id="PS50088">
    <property type="entry name" value="ANK_REPEAT"/>
    <property type="match status" value="6"/>
</dbReference>
<dbReference type="Proteomes" id="UP000662466">
    <property type="component" value="Unassembled WGS sequence"/>
</dbReference>
<feature type="repeat" description="ANK" evidence="2">
    <location>
        <begin position="798"/>
        <end position="824"/>
    </location>
</feature>
<dbReference type="SMART" id="SM00355">
    <property type="entry name" value="ZnF_C2H2"/>
    <property type="match status" value="2"/>
</dbReference>
<sequence length="922" mass="104572">MSFGFSIGDFVAVINHANNIRRNFVGAPAQFKALSDEVRNLTIVMNDVQIDLSSNSLSNEQQKELQEIAASCRNVLTGIKKTIERYSAINAPHSFKRVWKRLKWEPDDVRDLRNRLCSNIGLLNAINVRITRDGILELLEYKNNEQDQKYLDWLSPTNYAIQQSDYIGRRQPGTGEWLLESLAFQSWIERPQETLFCPGIPGAGKTIVASVVVDELEARFGNDRDVGIAYIFCSFEHRDDQIQNPASLLASLLRQLAQSLVAMPDSIVGLYDKHRIKGTRPSFDETSKALRLVVESLPRVFVVIDALDECSRFAILQILDELFDLQVTRNLNLLATSRFIPEIMAKFRDKPTEEIRATKTDVMTYLNANMHKLHASVSRNQQLQQKIANEISDAAGGMFLLAQLCLNSLSGKLSERAIKCELEELAKGSKTYDTAYDKAMQRINDQGPDRRDMAMEVLSWVTRARRPLAALEILHALAVELGETEFHKDNLPDIDDVISVCEGLVTVTADPMGDTMRLVHYTTKEYFDRRWTSWFPDADANIATTCVTYLSFDAFQTGFCLTDAELETRLAQYPLYSYAAKNWGEHARAQPIHEHLLMVFLGDTGKVTASVQEILAIYGFSSYGKYSQRVPLGFTGLHLAAYFGLESVVQSIIQHSDQSHAMDSMGRTPFMWAVFAGHEDVAKLFLEHGANAHIRDWEGRTAISLAAWAGRVDCVKLLLDYDVDPDSRDIDDRTPLSWAAYRGHIDVVRLLVERGADPDAKDCFYDKTPLSWAAANGWLEIVRFLLGQSVKIDSRDKLGRTPISWAVENRHAGVVKLLLENGAQPPWEHAEGQSFIFRSGQNEPRRGSELRCPLCFKQWRTSHSKATLRRHLENIHYPRFAYYCPEASCQQRLMRRDELYGHCRIMHGTKALRGVRIRIMPN</sequence>
<dbReference type="Pfam" id="PF12796">
    <property type="entry name" value="Ank_2"/>
    <property type="match status" value="2"/>
</dbReference>
<feature type="repeat" description="ANK" evidence="2">
    <location>
        <begin position="765"/>
        <end position="797"/>
    </location>
</feature>
<dbReference type="Pfam" id="PF13606">
    <property type="entry name" value="Ank_3"/>
    <property type="match status" value="1"/>
</dbReference>
<proteinExistence type="predicted"/>
<evidence type="ECO:0000256" key="1">
    <source>
        <dbReference type="ARBA" id="ARBA00022737"/>
    </source>
</evidence>
<protein>
    <recommendedName>
        <fullName evidence="3">C2H2-type domain-containing protein</fullName>
    </recommendedName>
</protein>
<name>A0A8H6V200_9EURO</name>
<dbReference type="EMBL" id="JACBAF010001958">
    <property type="protein sequence ID" value="KAF7170990.1"/>
    <property type="molecule type" value="Genomic_DNA"/>
</dbReference>
<dbReference type="Pfam" id="PF24883">
    <property type="entry name" value="NPHP3_N"/>
    <property type="match status" value="1"/>
</dbReference>
<dbReference type="SUPFAM" id="SSF52540">
    <property type="entry name" value="P-loop containing nucleoside triphosphate hydrolases"/>
    <property type="match status" value="1"/>
</dbReference>
<organism evidence="4 5">
    <name type="scientific">Aspergillus hiratsukae</name>
    <dbReference type="NCBI Taxonomy" id="1194566"/>
    <lineage>
        <taxon>Eukaryota</taxon>
        <taxon>Fungi</taxon>
        <taxon>Dikarya</taxon>
        <taxon>Ascomycota</taxon>
        <taxon>Pezizomycotina</taxon>
        <taxon>Eurotiomycetes</taxon>
        <taxon>Eurotiomycetidae</taxon>
        <taxon>Eurotiales</taxon>
        <taxon>Aspergillaceae</taxon>
        <taxon>Aspergillus</taxon>
        <taxon>Aspergillus subgen. Fumigati</taxon>
    </lineage>
</organism>
<dbReference type="Pfam" id="PF22939">
    <property type="entry name" value="WHD_GPIID"/>
    <property type="match status" value="1"/>
</dbReference>
<dbReference type="SUPFAM" id="SSF48403">
    <property type="entry name" value="Ankyrin repeat"/>
    <property type="match status" value="1"/>
</dbReference>
<dbReference type="InterPro" id="IPR054471">
    <property type="entry name" value="GPIID_WHD"/>
</dbReference>
<feature type="domain" description="C2H2-type" evidence="3">
    <location>
        <begin position="884"/>
        <end position="907"/>
    </location>
</feature>
<dbReference type="InterPro" id="IPR036770">
    <property type="entry name" value="Ankyrin_rpt-contain_sf"/>
</dbReference>
<dbReference type="Gene3D" id="1.25.40.20">
    <property type="entry name" value="Ankyrin repeat-containing domain"/>
    <property type="match status" value="3"/>
</dbReference>
<dbReference type="AlphaFoldDB" id="A0A8H6V200"/>
<accession>A0A8H6V200</accession>